<gene>
    <name evidence="2" type="ORF">OFLC_LOCUS7296</name>
</gene>
<evidence type="ECO:0000313" key="3">
    <source>
        <dbReference type="Proteomes" id="UP000267606"/>
    </source>
</evidence>
<keyword evidence="3" id="KW-1185">Reference proteome</keyword>
<dbReference type="WBParaSite" id="OFLC_0000729501-mRNA-1">
    <property type="protein sequence ID" value="OFLC_0000729501-mRNA-1"/>
    <property type="gene ID" value="OFLC_0000729501"/>
</dbReference>
<organism evidence="4">
    <name type="scientific">Onchocerca flexuosa</name>
    <dbReference type="NCBI Taxonomy" id="387005"/>
    <lineage>
        <taxon>Eukaryota</taxon>
        <taxon>Metazoa</taxon>
        <taxon>Ecdysozoa</taxon>
        <taxon>Nematoda</taxon>
        <taxon>Chromadorea</taxon>
        <taxon>Rhabditida</taxon>
        <taxon>Spirurina</taxon>
        <taxon>Spiruromorpha</taxon>
        <taxon>Filarioidea</taxon>
        <taxon>Onchocercidae</taxon>
        <taxon>Onchocerca</taxon>
    </lineage>
</organism>
<accession>A0A183HII4</accession>
<feature type="compositionally biased region" description="Low complexity" evidence="1">
    <location>
        <begin position="200"/>
        <end position="219"/>
    </location>
</feature>
<feature type="compositionally biased region" description="Acidic residues" evidence="1">
    <location>
        <begin position="220"/>
        <end position="229"/>
    </location>
</feature>
<evidence type="ECO:0000256" key="1">
    <source>
        <dbReference type="SAM" id="MobiDB-lite"/>
    </source>
</evidence>
<reference evidence="4" key="1">
    <citation type="submission" date="2016-06" db="UniProtKB">
        <authorList>
            <consortium name="WormBaseParasite"/>
        </authorList>
    </citation>
    <scope>IDENTIFICATION</scope>
</reference>
<proteinExistence type="predicted"/>
<name>A0A183HII4_9BILA</name>
<dbReference type="STRING" id="387005.A0A183HII4"/>
<reference evidence="2 3" key="2">
    <citation type="submission" date="2018-11" db="EMBL/GenBank/DDBJ databases">
        <authorList>
            <consortium name="Pathogen Informatics"/>
        </authorList>
    </citation>
    <scope>NUCLEOTIDE SEQUENCE [LARGE SCALE GENOMIC DNA]</scope>
</reference>
<protein>
    <submittedName>
        <fullName evidence="2 4">Uncharacterized protein</fullName>
    </submittedName>
</protein>
<dbReference type="Proteomes" id="UP000267606">
    <property type="component" value="Unassembled WGS sequence"/>
</dbReference>
<dbReference type="AlphaFoldDB" id="A0A183HII4"/>
<evidence type="ECO:0000313" key="4">
    <source>
        <dbReference type="WBParaSite" id="OFLC_0000729501-mRNA-1"/>
    </source>
</evidence>
<evidence type="ECO:0000313" key="2">
    <source>
        <dbReference type="EMBL" id="VDO50268.1"/>
    </source>
</evidence>
<dbReference type="EMBL" id="UZAJ01007510">
    <property type="protein sequence ID" value="VDO50268.1"/>
    <property type="molecule type" value="Genomic_DNA"/>
</dbReference>
<feature type="region of interest" description="Disordered" evidence="1">
    <location>
        <begin position="200"/>
        <end position="257"/>
    </location>
</feature>
<feature type="compositionally biased region" description="Basic and acidic residues" evidence="1">
    <location>
        <begin position="230"/>
        <end position="250"/>
    </location>
</feature>
<sequence>IFKNVIRNCPPVDKLKLERLASEEISVNSDKINEDGNKTIHSIRKRSVINNRSSLISPSQSVFWWAESGREEVSSKGFVEELIVTPNLWNKILKNESTAKNLKNLIIEIIEKQPKINVGRNEYDYRNEMEHGTTVPYSNRQIRSTKEENLETNPKSSATTTILSTTTTSLPTTTTISTDYTKTTIDLSLSKTTIDLSSIKTTTDLSSSSSSTPYEGTESLAEESEEEEIVEKNEQDEMREKNSDNDEKFKNSNNENNSSIVNLATKVMESGIIIDQRTTTEKNPEFDENEEFDDDDSNDCNTNCNLNEENTAATIMVESSGIIINDKFVIPEADSQEAIDYFDNERKR</sequence>
<feature type="region of interest" description="Disordered" evidence="1">
    <location>
        <begin position="134"/>
        <end position="164"/>
    </location>
</feature>